<keyword evidence="4" id="KW-0808">Transferase</keyword>
<dbReference type="PIRSF" id="PIRSF005572">
    <property type="entry name" value="NifS"/>
    <property type="match status" value="1"/>
</dbReference>
<evidence type="ECO:0000256" key="8">
    <source>
        <dbReference type="ARBA" id="ARBA00023014"/>
    </source>
</evidence>
<evidence type="ECO:0000256" key="9">
    <source>
        <dbReference type="ARBA" id="ARBA00050776"/>
    </source>
</evidence>
<keyword evidence="6" id="KW-0663">Pyridoxal phosphate</keyword>
<dbReference type="RefSeq" id="WP_380869065.1">
    <property type="nucleotide sequence ID" value="NZ_JBHUMA010000006.1"/>
</dbReference>
<dbReference type="EC" id="2.8.1.7" evidence="3"/>
<evidence type="ECO:0000256" key="4">
    <source>
        <dbReference type="ARBA" id="ARBA00022679"/>
    </source>
</evidence>
<evidence type="ECO:0000256" key="10">
    <source>
        <dbReference type="RuleBase" id="RU004504"/>
    </source>
</evidence>
<protein>
    <recommendedName>
        <fullName evidence="3">cysteine desulfurase</fullName>
        <ecNumber evidence="3">2.8.1.7</ecNumber>
    </recommendedName>
</protein>
<evidence type="ECO:0000256" key="6">
    <source>
        <dbReference type="ARBA" id="ARBA00022898"/>
    </source>
</evidence>
<comment type="catalytic activity">
    <reaction evidence="9">
        <text>(sulfur carrier)-H + L-cysteine = (sulfur carrier)-SH + L-alanine</text>
        <dbReference type="Rhea" id="RHEA:43892"/>
        <dbReference type="Rhea" id="RHEA-COMP:14737"/>
        <dbReference type="Rhea" id="RHEA-COMP:14739"/>
        <dbReference type="ChEBI" id="CHEBI:29917"/>
        <dbReference type="ChEBI" id="CHEBI:35235"/>
        <dbReference type="ChEBI" id="CHEBI:57972"/>
        <dbReference type="ChEBI" id="CHEBI:64428"/>
        <dbReference type="EC" id="2.8.1.7"/>
    </reaction>
</comment>
<dbReference type="InterPro" id="IPR020578">
    <property type="entry name" value="Aminotrans_V_PyrdxlP_BS"/>
</dbReference>
<sequence length="392" mass="42917">MVYLDNNATTRLDDAVLQAMLPFLKDEYGNASSTQHRMGRKANEAIQKARIQIAQSLSASDPSEIFFTSGATEAINWALKGVAERYTSLGNHIITSQTEHPAVLQTCAQLQKRGFEITYLPVGRDGLINLEDLKSSIAEKTILVCLMAANNETGVINPIADVANICQERNVLFLCDATQYIGKTDTVNLQNIPIDLLCVSAHKFHGPKGIGALYIRRKRQPIQLETMIAGGQQEKGFRGGTYSVHNIVGMGEAIAHSAETDWRSIANKRDYLEQELAEKLKHVAINGEQHDRLCNTSSITIKHVLSSELMSQIPDIAISSGSACATGTRDPSHVLLAMGLSPDDAKCTIRISLSKYTTDGEIEQTIEAIVAAVHKIRSNSPTWMLFEKGLLD</sequence>
<evidence type="ECO:0000313" key="12">
    <source>
        <dbReference type="EMBL" id="MFD2598938.1"/>
    </source>
</evidence>
<comment type="caution">
    <text evidence="12">The sequence shown here is derived from an EMBL/GenBank/DDBJ whole genome shotgun (WGS) entry which is preliminary data.</text>
</comment>
<gene>
    <name evidence="12" type="ORF">ACFSQ3_08235</name>
</gene>
<dbReference type="PANTHER" id="PTHR11601:SF34">
    <property type="entry name" value="CYSTEINE DESULFURASE"/>
    <property type="match status" value="1"/>
</dbReference>
<keyword evidence="5" id="KW-0479">Metal-binding</keyword>
<keyword evidence="7" id="KW-0408">Iron</keyword>
<feature type="domain" description="Aminotransferase class V" evidence="11">
    <location>
        <begin position="2"/>
        <end position="364"/>
    </location>
</feature>
<evidence type="ECO:0000256" key="5">
    <source>
        <dbReference type="ARBA" id="ARBA00022723"/>
    </source>
</evidence>
<organism evidence="12 13">
    <name type="scientific">Sphingobacterium corticis</name>
    <dbReference type="NCBI Taxonomy" id="1812823"/>
    <lineage>
        <taxon>Bacteria</taxon>
        <taxon>Pseudomonadati</taxon>
        <taxon>Bacteroidota</taxon>
        <taxon>Sphingobacteriia</taxon>
        <taxon>Sphingobacteriales</taxon>
        <taxon>Sphingobacteriaceae</taxon>
        <taxon>Sphingobacterium</taxon>
    </lineage>
</organism>
<evidence type="ECO:0000259" key="11">
    <source>
        <dbReference type="Pfam" id="PF00266"/>
    </source>
</evidence>
<evidence type="ECO:0000313" key="13">
    <source>
        <dbReference type="Proteomes" id="UP001597393"/>
    </source>
</evidence>
<dbReference type="InterPro" id="IPR016454">
    <property type="entry name" value="Cysteine_dSase"/>
</dbReference>
<keyword evidence="8" id="KW-0411">Iron-sulfur</keyword>
<dbReference type="PANTHER" id="PTHR11601">
    <property type="entry name" value="CYSTEINE DESULFURYLASE FAMILY MEMBER"/>
    <property type="match status" value="1"/>
</dbReference>
<dbReference type="SUPFAM" id="SSF53383">
    <property type="entry name" value="PLP-dependent transferases"/>
    <property type="match status" value="1"/>
</dbReference>
<dbReference type="Gene3D" id="3.40.640.10">
    <property type="entry name" value="Type I PLP-dependent aspartate aminotransferase-like (Major domain)"/>
    <property type="match status" value="1"/>
</dbReference>
<dbReference type="Gene3D" id="1.10.260.50">
    <property type="match status" value="1"/>
</dbReference>
<dbReference type="Gene3D" id="3.90.1150.10">
    <property type="entry name" value="Aspartate Aminotransferase, domain 1"/>
    <property type="match status" value="1"/>
</dbReference>
<dbReference type="InterPro" id="IPR015422">
    <property type="entry name" value="PyrdxlP-dep_Trfase_small"/>
</dbReference>
<dbReference type="InterPro" id="IPR015424">
    <property type="entry name" value="PyrdxlP-dep_Trfase"/>
</dbReference>
<evidence type="ECO:0000256" key="7">
    <source>
        <dbReference type="ARBA" id="ARBA00023004"/>
    </source>
</evidence>
<comment type="similarity">
    <text evidence="2">Belongs to the class-V pyridoxal-phosphate-dependent aminotransferase family. NifS/IscS subfamily.</text>
</comment>
<name>A0ABW5NJY7_9SPHI</name>
<dbReference type="InterPro" id="IPR015421">
    <property type="entry name" value="PyrdxlP-dep_Trfase_major"/>
</dbReference>
<accession>A0ABW5NJY7</accession>
<evidence type="ECO:0000256" key="2">
    <source>
        <dbReference type="ARBA" id="ARBA00006490"/>
    </source>
</evidence>
<dbReference type="Proteomes" id="UP001597393">
    <property type="component" value="Unassembled WGS sequence"/>
</dbReference>
<evidence type="ECO:0000256" key="3">
    <source>
        <dbReference type="ARBA" id="ARBA00012239"/>
    </source>
</evidence>
<dbReference type="InterPro" id="IPR000192">
    <property type="entry name" value="Aminotrans_V_dom"/>
</dbReference>
<dbReference type="EMBL" id="JBHUMA010000006">
    <property type="protein sequence ID" value="MFD2598938.1"/>
    <property type="molecule type" value="Genomic_DNA"/>
</dbReference>
<reference evidence="13" key="1">
    <citation type="journal article" date="2019" name="Int. J. Syst. Evol. Microbiol.">
        <title>The Global Catalogue of Microorganisms (GCM) 10K type strain sequencing project: providing services to taxonomists for standard genome sequencing and annotation.</title>
        <authorList>
            <consortium name="The Broad Institute Genomics Platform"/>
            <consortium name="The Broad Institute Genome Sequencing Center for Infectious Disease"/>
            <person name="Wu L."/>
            <person name="Ma J."/>
        </authorList>
    </citation>
    <scope>NUCLEOTIDE SEQUENCE [LARGE SCALE GENOMIC DNA]</scope>
    <source>
        <strain evidence="13">KCTC 42248</strain>
    </source>
</reference>
<evidence type="ECO:0000256" key="1">
    <source>
        <dbReference type="ARBA" id="ARBA00001933"/>
    </source>
</evidence>
<proteinExistence type="inferred from homology"/>
<keyword evidence="13" id="KW-1185">Reference proteome</keyword>
<dbReference type="PROSITE" id="PS00595">
    <property type="entry name" value="AA_TRANSFER_CLASS_5"/>
    <property type="match status" value="1"/>
</dbReference>
<comment type="cofactor">
    <cofactor evidence="1 10">
        <name>pyridoxal 5'-phosphate</name>
        <dbReference type="ChEBI" id="CHEBI:597326"/>
    </cofactor>
</comment>
<dbReference type="Pfam" id="PF00266">
    <property type="entry name" value="Aminotran_5"/>
    <property type="match status" value="1"/>
</dbReference>